<dbReference type="Proteomes" id="UP000295444">
    <property type="component" value="Unassembled WGS sequence"/>
</dbReference>
<evidence type="ECO:0000259" key="1">
    <source>
        <dbReference type="Pfam" id="PF03235"/>
    </source>
</evidence>
<proteinExistence type="predicted"/>
<protein>
    <recommendedName>
        <fullName evidence="1">GmrSD restriction endonucleases N-terminal domain-containing protein</fullName>
    </recommendedName>
</protein>
<dbReference type="PANTHER" id="PTHR37292">
    <property type="entry name" value="VNG6097C"/>
    <property type="match status" value="1"/>
</dbReference>
<dbReference type="AlphaFoldDB" id="A0A4R6SN58"/>
<accession>A0A4R6SN58</accession>
<gene>
    <name evidence="2" type="ORF">EV186_101770</name>
</gene>
<comment type="caution">
    <text evidence="2">The sequence shown here is derived from an EMBL/GenBank/DDBJ whole genome shotgun (WGS) entry which is preliminary data.</text>
</comment>
<evidence type="ECO:0000313" key="3">
    <source>
        <dbReference type="Proteomes" id="UP000295444"/>
    </source>
</evidence>
<keyword evidence="3" id="KW-1185">Reference proteome</keyword>
<dbReference type="OrthoDB" id="9787127at2"/>
<sequence>MSDLSIRNIIERVTSGRLRIPSFQRGFVWDAERVAFLMDSIYKGYPFGAAILWRTKEQLKSERQLGPFELPEHDPDLPIDYVLDGQQRLTSIFGVFQSDIEPREVAPWTKIFFDLGAQSDLQESQFHCLTADKVDPERHFPVSTFFNVPAYRQATKDFDDALADRIGGVQAVFQQASIPVQLVETDDRAKVAIVFERVNRMGMELDILQLLSAWTWSEDFDLQEKFEEFAEELRPFGFHGVGDDSNLLLRCCAAIVNGDVSPGALVELNGGEVRDRFTEMVNGIKGAIDFLRANIGVATLANLPYPALLVPLSVFFAAPDGKEVKVTKAQSRVLLSWFWRSCFSRRFSAGVIRNLNRDVEEAEKLRTGKGSNLDAITAEVEPAYFSDQTFNVSTVHTKIFVLLLAQGGPLSFVSGSPISLGKVLQAYNRNEFHHLYPQKYLKDQGRTTSEIGALANFVFLSSADNKTLGAVAPSLYRSRMDDQAVPKILEHAFCPAALFDDDFDEFMAKRSQVLAQKAKELMGL</sequence>
<dbReference type="PANTHER" id="PTHR37292:SF2">
    <property type="entry name" value="DUF262 DOMAIN-CONTAINING PROTEIN"/>
    <property type="match status" value="1"/>
</dbReference>
<reference evidence="2 3" key="1">
    <citation type="submission" date="2019-03" db="EMBL/GenBank/DDBJ databases">
        <title>Genomic Encyclopedia of Type Strains, Phase IV (KMG-IV): sequencing the most valuable type-strain genomes for metagenomic binning, comparative biology and taxonomic classification.</title>
        <authorList>
            <person name="Goeker M."/>
        </authorList>
    </citation>
    <scope>NUCLEOTIDE SEQUENCE [LARGE SCALE GENOMIC DNA]</scope>
    <source>
        <strain evidence="2 3">DSM 45361</strain>
    </source>
</reference>
<feature type="domain" description="GmrSD restriction endonucleases N-terminal" evidence="1">
    <location>
        <begin position="7"/>
        <end position="214"/>
    </location>
</feature>
<dbReference type="InterPro" id="IPR004919">
    <property type="entry name" value="GmrSD_N"/>
</dbReference>
<dbReference type="Pfam" id="PF03235">
    <property type="entry name" value="GmrSD_N"/>
    <property type="match status" value="1"/>
</dbReference>
<evidence type="ECO:0000313" key="2">
    <source>
        <dbReference type="EMBL" id="TDQ04812.1"/>
    </source>
</evidence>
<dbReference type="RefSeq" id="WP_133847665.1">
    <property type="nucleotide sequence ID" value="NZ_SNXZ01000001.1"/>
</dbReference>
<organism evidence="2 3">
    <name type="scientific">Labedaea rhizosphaerae</name>
    <dbReference type="NCBI Taxonomy" id="598644"/>
    <lineage>
        <taxon>Bacteria</taxon>
        <taxon>Bacillati</taxon>
        <taxon>Actinomycetota</taxon>
        <taxon>Actinomycetes</taxon>
        <taxon>Pseudonocardiales</taxon>
        <taxon>Pseudonocardiaceae</taxon>
        <taxon>Labedaea</taxon>
    </lineage>
</organism>
<dbReference type="EMBL" id="SNXZ01000001">
    <property type="protein sequence ID" value="TDQ04812.1"/>
    <property type="molecule type" value="Genomic_DNA"/>
</dbReference>
<name>A0A4R6SN58_LABRH</name>